<dbReference type="Proteomes" id="UP000198287">
    <property type="component" value="Unassembled WGS sequence"/>
</dbReference>
<dbReference type="AlphaFoldDB" id="A0A226D679"/>
<proteinExistence type="predicted"/>
<evidence type="ECO:0000313" key="2">
    <source>
        <dbReference type="Proteomes" id="UP000198287"/>
    </source>
</evidence>
<feature type="non-terminal residue" evidence="1">
    <location>
        <position position="1"/>
    </location>
</feature>
<gene>
    <name evidence="1" type="ORF">Fcan01_25045</name>
</gene>
<dbReference type="OrthoDB" id="6693298at2759"/>
<evidence type="ECO:0000313" key="1">
    <source>
        <dbReference type="EMBL" id="OXA40161.1"/>
    </source>
</evidence>
<dbReference type="EMBL" id="LNIX01000034">
    <property type="protein sequence ID" value="OXA40161.1"/>
    <property type="molecule type" value="Genomic_DNA"/>
</dbReference>
<organism evidence="1 2">
    <name type="scientific">Folsomia candida</name>
    <name type="common">Springtail</name>
    <dbReference type="NCBI Taxonomy" id="158441"/>
    <lineage>
        <taxon>Eukaryota</taxon>
        <taxon>Metazoa</taxon>
        <taxon>Ecdysozoa</taxon>
        <taxon>Arthropoda</taxon>
        <taxon>Hexapoda</taxon>
        <taxon>Collembola</taxon>
        <taxon>Entomobryomorpha</taxon>
        <taxon>Isotomoidea</taxon>
        <taxon>Isotomidae</taxon>
        <taxon>Proisotominae</taxon>
        <taxon>Folsomia</taxon>
    </lineage>
</organism>
<keyword evidence="2" id="KW-1185">Reference proteome</keyword>
<name>A0A226D679_FOLCA</name>
<accession>A0A226D679</accession>
<protein>
    <submittedName>
        <fullName evidence="1">Uncharacterized protein</fullName>
    </submittedName>
</protein>
<reference evidence="1 2" key="1">
    <citation type="submission" date="2015-12" db="EMBL/GenBank/DDBJ databases">
        <title>The genome of Folsomia candida.</title>
        <authorList>
            <person name="Faddeeva A."/>
            <person name="Derks M.F."/>
            <person name="Anvar Y."/>
            <person name="Smit S."/>
            <person name="Van Straalen N."/>
            <person name="Roelofs D."/>
        </authorList>
    </citation>
    <scope>NUCLEOTIDE SEQUENCE [LARGE SCALE GENOMIC DNA]</scope>
    <source>
        <strain evidence="1 2">VU population</strain>
        <tissue evidence="1">Whole body</tissue>
    </source>
</reference>
<sequence>TGFENGDVEADLQGIASNQTTQQNSACTFALKVIELVEKLQHATSDPLHLIITGYSIGGYFAQIATFAVKYLKLSDIARVGIVYEDNDTKNLQFVHSTLAEFYVAKFLANEINRLSCQANNPSSEEDAKLLTDILLEHPGPYHEHLQFIFLDDMLKAKLAQGLSYTNFPEFNDDEGRLEDYLKFHSSSEWKKRDNRTCSYLEDFLVNTVNSCDLDFMEIVKCLEFRLSRIYAHGLERFAWLFSLLRKMSHDTLKFREIEWIFLYDATGKNITSQDITRIDLALDSNPSKKRLVSINDMIKIFDKHASTEFNLKKCIMLDPIAYIFFTDENREKFFNFMENYVPGKSFSPELMALPYSDKVNTFMTTSEYYISVDKSLIKLIEDRSGLYFSEEEKYYMRYHA</sequence>
<comment type="caution">
    <text evidence="1">The sequence shown here is derived from an EMBL/GenBank/DDBJ whole genome shotgun (WGS) entry which is preliminary data.</text>
</comment>